<evidence type="ECO:0000313" key="2">
    <source>
        <dbReference type="EMBL" id="KAH9291055.1"/>
    </source>
</evidence>
<reference evidence="2 3" key="1">
    <citation type="journal article" date="2021" name="Nat. Plants">
        <title>The Taxus genome provides insights into paclitaxel biosynthesis.</title>
        <authorList>
            <person name="Xiong X."/>
            <person name="Gou J."/>
            <person name="Liao Q."/>
            <person name="Li Y."/>
            <person name="Zhou Q."/>
            <person name="Bi G."/>
            <person name="Li C."/>
            <person name="Du R."/>
            <person name="Wang X."/>
            <person name="Sun T."/>
            <person name="Guo L."/>
            <person name="Liang H."/>
            <person name="Lu P."/>
            <person name="Wu Y."/>
            <person name="Zhang Z."/>
            <person name="Ro D.K."/>
            <person name="Shang Y."/>
            <person name="Huang S."/>
            <person name="Yan J."/>
        </authorList>
    </citation>
    <scope>NUCLEOTIDE SEQUENCE [LARGE SCALE GENOMIC DNA]</scope>
    <source>
        <strain evidence="2">Ta-2019</strain>
    </source>
</reference>
<dbReference type="CDD" id="cd00024">
    <property type="entry name" value="CD_CSD"/>
    <property type="match status" value="1"/>
</dbReference>
<dbReference type="PANTHER" id="PTHR46148:SF60">
    <property type="entry name" value="CHROMO DOMAIN-CONTAINING PROTEIN"/>
    <property type="match status" value="1"/>
</dbReference>
<keyword evidence="3" id="KW-1185">Reference proteome</keyword>
<feature type="domain" description="Chromo" evidence="1">
    <location>
        <begin position="82"/>
        <end position="142"/>
    </location>
</feature>
<dbReference type="Pfam" id="PF00385">
    <property type="entry name" value="Chromo"/>
    <property type="match status" value="1"/>
</dbReference>
<dbReference type="SMART" id="SM00298">
    <property type="entry name" value="CHROMO"/>
    <property type="match status" value="1"/>
</dbReference>
<dbReference type="Pfam" id="PF24626">
    <property type="entry name" value="SH3_Tf2-1"/>
    <property type="match status" value="1"/>
</dbReference>
<dbReference type="SUPFAM" id="SSF54160">
    <property type="entry name" value="Chromo domain-like"/>
    <property type="match status" value="1"/>
</dbReference>
<evidence type="ECO:0000313" key="3">
    <source>
        <dbReference type="Proteomes" id="UP000824469"/>
    </source>
</evidence>
<dbReference type="Gene3D" id="2.40.50.40">
    <property type="match status" value="1"/>
</dbReference>
<accession>A0AA38F6S1</accession>
<dbReference type="PROSITE" id="PS50013">
    <property type="entry name" value="CHROMO_2"/>
    <property type="match status" value="1"/>
</dbReference>
<proteinExistence type="predicted"/>
<dbReference type="InterPro" id="IPR056924">
    <property type="entry name" value="SH3_Tf2-1"/>
</dbReference>
<dbReference type="PANTHER" id="PTHR46148">
    <property type="entry name" value="CHROMO DOMAIN-CONTAINING PROTEIN"/>
    <property type="match status" value="1"/>
</dbReference>
<dbReference type="OMA" id="WEFLAKN"/>
<evidence type="ECO:0000259" key="1">
    <source>
        <dbReference type="PROSITE" id="PS50013"/>
    </source>
</evidence>
<dbReference type="InterPro" id="IPR023780">
    <property type="entry name" value="Chromo_domain"/>
</dbReference>
<dbReference type="InterPro" id="IPR016197">
    <property type="entry name" value="Chromo-like_dom_sf"/>
</dbReference>
<protein>
    <recommendedName>
        <fullName evidence="1">Chromo domain-containing protein</fullName>
    </recommendedName>
</protein>
<dbReference type="AlphaFoldDB" id="A0AA38F6S1"/>
<dbReference type="EMBL" id="JAHRHJ020003813">
    <property type="protein sequence ID" value="KAH9291055.1"/>
    <property type="molecule type" value="Genomic_DNA"/>
</dbReference>
<dbReference type="Proteomes" id="UP000824469">
    <property type="component" value="Unassembled WGS sequence"/>
</dbReference>
<name>A0AA38F6S1_TAXCH</name>
<sequence length="142" mass="16815">MIPEQFKPPKGLSGSLTRRWDGPFVVIGRVGKVAYRLQLPRHMYVHPVFHVSQLRPYFEDKEDPSRNQPTRAPANVVDRPELVVEKVLEMRRRGIGTRFRTEFLVHWKGQPSYADTWERAESLWSVEEKIWEFLAKNPQIKY</sequence>
<dbReference type="InterPro" id="IPR000953">
    <property type="entry name" value="Chromo/chromo_shadow_dom"/>
</dbReference>
<organism evidence="2 3">
    <name type="scientific">Taxus chinensis</name>
    <name type="common">Chinese yew</name>
    <name type="synonym">Taxus wallichiana var. chinensis</name>
    <dbReference type="NCBI Taxonomy" id="29808"/>
    <lineage>
        <taxon>Eukaryota</taxon>
        <taxon>Viridiplantae</taxon>
        <taxon>Streptophyta</taxon>
        <taxon>Embryophyta</taxon>
        <taxon>Tracheophyta</taxon>
        <taxon>Spermatophyta</taxon>
        <taxon>Pinopsida</taxon>
        <taxon>Pinidae</taxon>
        <taxon>Conifers II</taxon>
        <taxon>Cupressales</taxon>
        <taxon>Taxaceae</taxon>
        <taxon>Taxus</taxon>
    </lineage>
</organism>
<gene>
    <name evidence="2" type="ORF">KI387_044184</name>
</gene>
<comment type="caution">
    <text evidence="2">The sequence shown here is derived from an EMBL/GenBank/DDBJ whole genome shotgun (WGS) entry which is preliminary data.</text>
</comment>